<protein>
    <submittedName>
        <fullName evidence="1">Uncharacterized protein</fullName>
    </submittedName>
</protein>
<name>A0ABS1KVG5_9BACT</name>
<organism evidence="1 2">
    <name type="scientific">Chryseolinea lacunae</name>
    <dbReference type="NCBI Taxonomy" id="2801331"/>
    <lineage>
        <taxon>Bacteria</taxon>
        <taxon>Pseudomonadati</taxon>
        <taxon>Bacteroidota</taxon>
        <taxon>Cytophagia</taxon>
        <taxon>Cytophagales</taxon>
        <taxon>Fulvivirgaceae</taxon>
        <taxon>Chryseolinea</taxon>
    </lineage>
</organism>
<evidence type="ECO:0000313" key="1">
    <source>
        <dbReference type="EMBL" id="MBL0743461.1"/>
    </source>
</evidence>
<comment type="caution">
    <text evidence="1">The sequence shown here is derived from an EMBL/GenBank/DDBJ whole genome shotgun (WGS) entry which is preliminary data.</text>
</comment>
<evidence type="ECO:0000313" key="2">
    <source>
        <dbReference type="Proteomes" id="UP000613030"/>
    </source>
</evidence>
<dbReference type="RefSeq" id="WP_202012807.1">
    <property type="nucleotide sequence ID" value="NZ_JAERRB010000007.1"/>
</dbReference>
<reference evidence="1 2" key="1">
    <citation type="submission" date="2021-01" db="EMBL/GenBank/DDBJ databases">
        <title>Chryseolinea sp. Jin1 Genome sequencing and assembly.</title>
        <authorList>
            <person name="Kim I."/>
        </authorList>
    </citation>
    <scope>NUCLEOTIDE SEQUENCE [LARGE SCALE GENOMIC DNA]</scope>
    <source>
        <strain evidence="1 2">Jin1</strain>
    </source>
</reference>
<sequence length="122" mass="13696">MMNFWRQVLLRRVLTAFTGLVFMNMSFFLAEMNALEIRKKNKALWENMVKVFAGVNEEEKDTGCEMAGESDSLFKEIDLELNAFASLPPSALSLSKPFVSADGPSLRSPVFDIQNPPPESFA</sequence>
<dbReference type="EMBL" id="JAERRB010000007">
    <property type="protein sequence ID" value="MBL0743461.1"/>
    <property type="molecule type" value="Genomic_DNA"/>
</dbReference>
<gene>
    <name evidence="1" type="ORF">JI741_19670</name>
</gene>
<dbReference type="Proteomes" id="UP000613030">
    <property type="component" value="Unassembled WGS sequence"/>
</dbReference>
<proteinExistence type="predicted"/>
<accession>A0ABS1KVG5</accession>
<keyword evidence="2" id="KW-1185">Reference proteome</keyword>